<comment type="function">
    <text evidence="1 10">The globular domain of the protein is located near the polypeptide exit tunnel on the outside of the subunit, while an extended beta-hairpin is found that lines the wall of the exit tunnel in the center of the 70S ribosome.</text>
</comment>
<dbReference type="PROSITE" id="PS00464">
    <property type="entry name" value="RIBOSOMAL_L22"/>
    <property type="match status" value="1"/>
</dbReference>
<evidence type="ECO:0000256" key="7">
    <source>
        <dbReference type="ARBA" id="ARBA00023274"/>
    </source>
</evidence>
<evidence type="ECO:0000256" key="10">
    <source>
        <dbReference type="HAMAP-Rule" id="MF_01331"/>
    </source>
</evidence>
<evidence type="ECO:0000256" key="2">
    <source>
        <dbReference type="ARBA" id="ARBA00009451"/>
    </source>
</evidence>
<dbReference type="InterPro" id="IPR018260">
    <property type="entry name" value="Ribosomal_uL22_CS"/>
</dbReference>
<name>A0A9D1U1B5_9STAP</name>
<evidence type="ECO:0000256" key="12">
    <source>
        <dbReference type="RuleBase" id="RU004006"/>
    </source>
</evidence>
<evidence type="ECO:0000256" key="9">
    <source>
        <dbReference type="ARBA" id="ARBA00035207"/>
    </source>
</evidence>
<evidence type="ECO:0000256" key="3">
    <source>
        <dbReference type="ARBA" id="ARBA00011838"/>
    </source>
</evidence>
<evidence type="ECO:0000256" key="13">
    <source>
        <dbReference type="RuleBase" id="RU004008"/>
    </source>
</evidence>
<sequence>MQAKAVAKTVRIAPRKARMVLDLIRGKEVGEAIAILNLTNKRTSPVVEKVLKSAVANAEHNYDMDIDSLVVSEAYADEGPTLKRFRPRAQGRATKINKRTSHITIVVSEAVYEEPAAEETEENKVEENA</sequence>
<evidence type="ECO:0000256" key="1">
    <source>
        <dbReference type="ARBA" id="ARBA00003478"/>
    </source>
</evidence>
<accession>A0A9D1U1B5</accession>
<evidence type="ECO:0000256" key="11">
    <source>
        <dbReference type="RuleBase" id="RU004005"/>
    </source>
</evidence>
<comment type="subunit">
    <text evidence="3 10 12">Part of the 50S ribosomal subunit.</text>
</comment>
<proteinExistence type="inferred from homology"/>
<dbReference type="InterPro" id="IPR001063">
    <property type="entry name" value="Ribosomal_uL22"/>
</dbReference>
<dbReference type="GO" id="GO:0006412">
    <property type="term" value="P:translation"/>
    <property type="evidence" value="ECO:0007669"/>
    <property type="project" value="UniProtKB-UniRule"/>
</dbReference>
<dbReference type="InterPro" id="IPR047867">
    <property type="entry name" value="Ribosomal_uL22_bac/org-type"/>
</dbReference>
<reference evidence="14" key="2">
    <citation type="submission" date="2021-04" db="EMBL/GenBank/DDBJ databases">
        <authorList>
            <person name="Gilroy R."/>
        </authorList>
    </citation>
    <scope>NUCLEOTIDE SEQUENCE</scope>
    <source>
        <strain evidence="14">ChiHjej13B12-752</strain>
    </source>
</reference>
<evidence type="ECO:0000256" key="5">
    <source>
        <dbReference type="ARBA" id="ARBA00022884"/>
    </source>
</evidence>
<dbReference type="NCBIfam" id="TIGR01044">
    <property type="entry name" value="rplV_bact"/>
    <property type="match status" value="1"/>
</dbReference>
<evidence type="ECO:0000256" key="8">
    <source>
        <dbReference type="ARBA" id="ARBA00025084"/>
    </source>
</evidence>
<protein>
    <recommendedName>
        <fullName evidence="9 10">Large ribosomal subunit protein uL22</fullName>
    </recommendedName>
</protein>
<dbReference type="EMBL" id="DXHR01000035">
    <property type="protein sequence ID" value="HIW13655.1"/>
    <property type="molecule type" value="Genomic_DNA"/>
</dbReference>
<comment type="caution">
    <text evidence="14">The sequence shown here is derived from an EMBL/GenBank/DDBJ whole genome shotgun (WGS) entry which is preliminary data.</text>
</comment>
<dbReference type="InterPro" id="IPR005727">
    <property type="entry name" value="Ribosomal_uL22_bac/chlpt-type"/>
</dbReference>
<reference evidence="14" key="1">
    <citation type="journal article" date="2021" name="PeerJ">
        <title>Extensive microbial diversity within the chicken gut microbiome revealed by metagenomics and culture.</title>
        <authorList>
            <person name="Gilroy R."/>
            <person name="Ravi A."/>
            <person name="Getino M."/>
            <person name="Pursley I."/>
            <person name="Horton D.L."/>
            <person name="Alikhan N.F."/>
            <person name="Baker D."/>
            <person name="Gharbi K."/>
            <person name="Hall N."/>
            <person name="Watson M."/>
            <person name="Adriaenssens E.M."/>
            <person name="Foster-Nyarko E."/>
            <person name="Jarju S."/>
            <person name="Secka A."/>
            <person name="Antonio M."/>
            <person name="Oren A."/>
            <person name="Chaudhuri R.R."/>
            <person name="La Ragione R."/>
            <person name="Hildebrand F."/>
            <person name="Pallen M.J."/>
        </authorList>
    </citation>
    <scope>NUCLEOTIDE SEQUENCE</scope>
    <source>
        <strain evidence="14">ChiHjej13B12-752</strain>
    </source>
</reference>
<dbReference type="GO" id="GO:0019843">
    <property type="term" value="F:rRNA binding"/>
    <property type="evidence" value="ECO:0007669"/>
    <property type="project" value="UniProtKB-UniRule"/>
</dbReference>
<comment type="similarity">
    <text evidence="2 10 11">Belongs to the universal ribosomal protein uL22 family.</text>
</comment>
<comment type="function">
    <text evidence="8">This protein binds specifically to 23S rRNA; its binding is stimulated by other ribosomal proteins, e.g. L4, L17, and L20. It is important during the early stages of 50S assembly. It makes multiple contacts with different domains of the 23S rRNA in the assembled 50S subunit and ribosome.</text>
</comment>
<dbReference type="PANTHER" id="PTHR13501">
    <property type="entry name" value="CHLOROPLAST 50S RIBOSOMAL PROTEIN L22-RELATED"/>
    <property type="match status" value="1"/>
</dbReference>
<keyword evidence="7 10" id="KW-0687">Ribonucleoprotein</keyword>
<dbReference type="Proteomes" id="UP000823989">
    <property type="component" value="Unassembled WGS sequence"/>
</dbReference>
<evidence type="ECO:0000313" key="14">
    <source>
        <dbReference type="EMBL" id="HIW13655.1"/>
    </source>
</evidence>
<dbReference type="FunFam" id="3.90.470.10:FF:000001">
    <property type="entry name" value="50S ribosomal protein L22"/>
    <property type="match status" value="1"/>
</dbReference>
<dbReference type="Gene3D" id="3.90.470.10">
    <property type="entry name" value="Ribosomal protein L22/L17"/>
    <property type="match status" value="1"/>
</dbReference>
<dbReference type="InterPro" id="IPR036394">
    <property type="entry name" value="Ribosomal_uL22_sf"/>
</dbReference>
<evidence type="ECO:0000256" key="4">
    <source>
        <dbReference type="ARBA" id="ARBA00022730"/>
    </source>
</evidence>
<dbReference type="PANTHER" id="PTHR13501:SF8">
    <property type="entry name" value="LARGE RIBOSOMAL SUBUNIT PROTEIN UL22M"/>
    <property type="match status" value="1"/>
</dbReference>
<evidence type="ECO:0000256" key="6">
    <source>
        <dbReference type="ARBA" id="ARBA00022980"/>
    </source>
</evidence>
<evidence type="ECO:0000313" key="15">
    <source>
        <dbReference type="Proteomes" id="UP000823989"/>
    </source>
</evidence>
<keyword evidence="5 10" id="KW-0694">RNA-binding</keyword>
<keyword evidence="4 10" id="KW-0699">rRNA-binding</keyword>
<dbReference type="AlphaFoldDB" id="A0A9D1U1B5"/>
<keyword evidence="6 10" id="KW-0689">Ribosomal protein</keyword>
<dbReference type="GO" id="GO:0022625">
    <property type="term" value="C:cytosolic large ribosomal subunit"/>
    <property type="evidence" value="ECO:0007669"/>
    <property type="project" value="TreeGrafter"/>
</dbReference>
<dbReference type="HAMAP" id="MF_01331_B">
    <property type="entry name" value="Ribosomal_uL22_B"/>
    <property type="match status" value="1"/>
</dbReference>
<gene>
    <name evidence="10 14" type="primary">rplV</name>
    <name evidence="14" type="ORF">H9891_10940</name>
</gene>
<dbReference type="SUPFAM" id="SSF54843">
    <property type="entry name" value="Ribosomal protein L22"/>
    <property type="match status" value="1"/>
</dbReference>
<comment type="function">
    <text evidence="10 13">This protein binds specifically to 23S rRNA; its binding is stimulated by other ribosomal proteins, e.g., L4, L17, and L20. It is important during the early stages of 50S assembly. It makes multiple contacts with different domains of the 23S rRNA in the assembled 50S subunit and ribosome.</text>
</comment>
<dbReference type="GO" id="GO:0003735">
    <property type="term" value="F:structural constituent of ribosome"/>
    <property type="evidence" value="ECO:0007669"/>
    <property type="project" value="InterPro"/>
</dbReference>
<organism evidence="14 15">
    <name type="scientific">Candidatus Salinicoccus stercoripullorum</name>
    <dbReference type="NCBI Taxonomy" id="2838756"/>
    <lineage>
        <taxon>Bacteria</taxon>
        <taxon>Bacillati</taxon>
        <taxon>Bacillota</taxon>
        <taxon>Bacilli</taxon>
        <taxon>Bacillales</taxon>
        <taxon>Staphylococcaceae</taxon>
        <taxon>Salinicoccus</taxon>
    </lineage>
</organism>
<dbReference type="CDD" id="cd00336">
    <property type="entry name" value="Ribosomal_L22"/>
    <property type="match status" value="1"/>
</dbReference>
<dbReference type="Pfam" id="PF00237">
    <property type="entry name" value="Ribosomal_L22"/>
    <property type="match status" value="1"/>
</dbReference>